<dbReference type="Gene3D" id="3.90.1150.10">
    <property type="entry name" value="Aspartate Aminotransferase, domain 1"/>
    <property type="match status" value="1"/>
</dbReference>
<name>A0ABM8IZ73_9CREN</name>
<dbReference type="Pfam" id="PF00155">
    <property type="entry name" value="Aminotran_1_2"/>
    <property type="match status" value="1"/>
</dbReference>
<dbReference type="InterPro" id="IPR015422">
    <property type="entry name" value="PyrdxlP-dep_Trfase_small"/>
</dbReference>
<dbReference type="InterPro" id="IPR004838">
    <property type="entry name" value="NHTrfase_class1_PyrdxlP-BS"/>
</dbReference>
<dbReference type="PANTHER" id="PTHR43510">
    <property type="entry name" value="AMINOTRANSFERASE FUNCTION, HYPOTHETICAL (EUROFUNG)"/>
    <property type="match status" value="1"/>
</dbReference>
<dbReference type="Gene3D" id="3.40.640.10">
    <property type="entry name" value="Type I PLP-dependent aspartate aminotransferase-like (Major domain)"/>
    <property type="match status" value="1"/>
</dbReference>
<evidence type="ECO:0000313" key="3">
    <source>
        <dbReference type="EMBL" id="BES82844.1"/>
    </source>
</evidence>
<dbReference type="PROSITE" id="PS00105">
    <property type="entry name" value="AA_TRANSFER_CLASS_1"/>
    <property type="match status" value="1"/>
</dbReference>
<evidence type="ECO:0000313" key="4">
    <source>
        <dbReference type="Proteomes" id="UP001341135"/>
    </source>
</evidence>
<dbReference type="GO" id="GO:0008483">
    <property type="term" value="F:transaminase activity"/>
    <property type="evidence" value="ECO:0007669"/>
    <property type="project" value="UniProtKB-KW"/>
</dbReference>
<evidence type="ECO:0000259" key="2">
    <source>
        <dbReference type="Pfam" id="PF00155"/>
    </source>
</evidence>
<comment type="cofactor">
    <cofactor evidence="1">
        <name>pyridoxal 5'-phosphate</name>
        <dbReference type="ChEBI" id="CHEBI:597326"/>
    </cofactor>
</comment>
<organism evidence="3 4">
    <name type="scientific">Pyrodictium abyssi</name>
    <dbReference type="NCBI Taxonomy" id="54256"/>
    <lineage>
        <taxon>Archaea</taxon>
        <taxon>Thermoproteota</taxon>
        <taxon>Thermoprotei</taxon>
        <taxon>Desulfurococcales</taxon>
        <taxon>Pyrodictiaceae</taxon>
        <taxon>Pyrodictium</taxon>
    </lineage>
</organism>
<dbReference type="SUPFAM" id="SSF53383">
    <property type="entry name" value="PLP-dependent transferases"/>
    <property type="match status" value="1"/>
</dbReference>
<proteinExistence type="inferred from homology"/>
<dbReference type="InterPro" id="IPR015421">
    <property type="entry name" value="PyrdxlP-dep_Trfase_major"/>
</dbReference>
<keyword evidence="4" id="KW-1185">Reference proteome</keyword>
<dbReference type="EMBL" id="AP028907">
    <property type="protein sequence ID" value="BES82844.1"/>
    <property type="molecule type" value="Genomic_DNA"/>
</dbReference>
<comment type="similarity">
    <text evidence="1">Belongs to the class-I pyridoxal-phosphate-dependent aminotransferase family.</text>
</comment>
<sequence>MHGALQVAVSSGLYFGEAVAGLPRFCLERWQSLHETRARLLLSESGVEPLPLRALEEEYGLDLGLGDTVLGYGWTQGSPELREAIAGLYGGAGPGNVLATCGSAEANLLAVLALVRPGDTVVVDMPSYMQVWGLLQLRGARVIEAWRSPGEGWRLPVDRLVGLVEEHRPRAVFVTNPNNPTGSAAYERELEELAGAARRAGSVLVFDEVYRGLEHATGRRVPSIVEVAGLDAAVAVGGLSKVYGLPGLRVGWLVAGEETVERAWSVKDYTTIAVSVLSDRIASRVLGSPDVRAALEERARRIVRANLEALRRLLAEPGHRGLLEPYWPAAGAYLLAGVPWTRDTMGLAERLFQRRGVLVNPGECFMLPGTLRIGLGADPSRFPGMAAELLEALSSERDGRGGVG</sequence>
<gene>
    <name evidence="3" type="ORF">PABY_24110</name>
</gene>
<feature type="domain" description="Aminotransferase class I/classII large" evidence="2">
    <location>
        <begin position="63"/>
        <end position="377"/>
    </location>
</feature>
<dbReference type="EC" id="2.6.1.-" evidence="1"/>
<reference evidence="3 4" key="1">
    <citation type="submission" date="2023-09" db="EMBL/GenBank/DDBJ databases">
        <title>Pyrofollis japonicus gen. nov. sp. nov., a novel member of the family Pyrodictiaceae isolated from the Iheya North hydrothermal field.</title>
        <authorList>
            <person name="Miyazaki U."/>
            <person name="Sanari M."/>
            <person name="Tame A."/>
            <person name="Kitajima M."/>
            <person name="Okamoto A."/>
            <person name="Sawayama S."/>
            <person name="Miyazaki J."/>
            <person name="Takai K."/>
            <person name="Nakagawa S."/>
        </authorList>
    </citation>
    <scope>NUCLEOTIDE SEQUENCE [LARGE SCALE GENOMIC DNA]</scope>
    <source>
        <strain evidence="3 4">AV2</strain>
    </source>
</reference>
<dbReference type="Proteomes" id="UP001341135">
    <property type="component" value="Chromosome"/>
</dbReference>
<evidence type="ECO:0000256" key="1">
    <source>
        <dbReference type="RuleBase" id="RU000481"/>
    </source>
</evidence>
<accession>A0ABM8IZ73</accession>
<dbReference type="CDD" id="cd00609">
    <property type="entry name" value="AAT_like"/>
    <property type="match status" value="1"/>
</dbReference>
<dbReference type="InterPro" id="IPR015424">
    <property type="entry name" value="PyrdxlP-dep_Trfase"/>
</dbReference>
<dbReference type="InterPro" id="IPR004839">
    <property type="entry name" value="Aminotransferase_I/II_large"/>
</dbReference>
<keyword evidence="1" id="KW-0808">Transferase</keyword>
<keyword evidence="1 3" id="KW-0032">Aminotransferase</keyword>
<dbReference type="PANTHER" id="PTHR43510:SF1">
    <property type="entry name" value="AMINOTRANSFERASE FUNCTION, HYPOTHETICAL (EUROFUNG)"/>
    <property type="match status" value="1"/>
</dbReference>
<protein>
    <recommendedName>
        <fullName evidence="1">Aminotransferase</fullName>
        <ecNumber evidence="1">2.6.1.-</ecNumber>
    </recommendedName>
</protein>